<gene>
    <name evidence="1" type="primary">ORF165112</name>
</gene>
<protein>
    <submittedName>
        <fullName evidence="1">Uncharacterized protein</fullName>
    </submittedName>
</protein>
<organism evidence="1">
    <name type="scientific">Arion vulgaris</name>
    <dbReference type="NCBI Taxonomy" id="1028688"/>
    <lineage>
        <taxon>Eukaryota</taxon>
        <taxon>Metazoa</taxon>
        <taxon>Spiralia</taxon>
        <taxon>Lophotrochozoa</taxon>
        <taxon>Mollusca</taxon>
        <taxon>Gastropoda</taxon>
        <taxon>Heterobranchia</taxon>
        <taxon>Euthyneura</taxon>
        <taxon>Panpulmonata</taxon>
        <taxon>Eupulmonata</taxon>
        <taxon>Stylommatophora</taxon>
        <taxon>Helicina</taxon>
        <taxon>Arionoidea</taxon>
        <taxon>Arionidae</taxon>
        <taxon>Arion</taxon>
    </lineage>
</organism>
<reference evidence="1" key="1">
    <citation type="submission" date="2014-12" db="EMBL/GenBank/DDBJ databases">
        <title>Insight into the proteome of Arion vulgaris.</title>
        <authorList>
            <person name="Aradska J."/>
            <person name="Bulat T."/>
            <person name="Smidak R."/>
            <person name="Sarate P."/>
            <person name="Gangsoo J."/>
            <person name="Sialana F."/>
            <person name="Bilban M."/>
            <person name="Lubec G."/>
        </authorList>
    </citation>
    <scope>NUCLEOTIDE SEQUENCE</scope>
    <source>
        <tissue evidence="1">Skin</tissue>
    </source>
</reference>
<sequence length="59" mass="7042">MRGDIHRTPSVHKHWVQTFTGIRRLTKESVQSTDVIRRTEYHDTGNCKQNQINITTRHR</sequence>
<dbReference type="AlphaFoldDB" id="A0A0B7B7X6"/>
<dbReference type="EMBL" id="HACG01041541">
    <property type="protein sequence ID" value="CEK88406.1"/>
    <property type="molecule type" value="Transcribed_RNA"/>
</dbReference>
<proteinExistence type="predicted"/>
<accession>A0A0B7B7X6</accession>
<evidence type="ECO:0000313" key="1">
    <source>
        <dbReference type="EMBL" id="CEK88406.1"/>
    </source>
</evidence>
<name>A0A0B7B7X6_9EUPU</name>